<keyword evidence="13" id="KW-1185">Reference proteome</keyword>
<evidence type="ECO:0000313" key="13">
    <source>
        <dbReference type="Proteomes" id="UP000238312"/>
    </source>
</evidence>
<sequence>MCGVVAGLGRLDLAPAVAALTHRGPDASSLVEVDGVHLGHTRLAVQDLDSRSDQPYRDGPVTVAYNGEIYNAAELRQAVEERVPGRGWATTGDTEALAAALAVLGPERALPMVNGMFAVAWADDRRPGVLHVARDRHGEIPLHLHLAQPVMAASELRAFAAAGRPMAAHLIADVPAGQWGTFHGRRAQWSRFHTQRCTPAGYTLELASATLKDTLARAVQRRLIADVPVCALLSGGIDSAAITYELAQHVPDLVAYTARMDPKSRDLRCARETAEQLGIRLIEVDIPAPTADDLARVVSVIEMPHKAQVEIGWACLQLAERIRSDGFKVTYSGEGSDELWASYGFAFHALQKTDWHIYRCDLMAAQARKNFPRVNKTFMAHSVEGRLPFCDPDVVDLALSLPQHAVADGKAHPKAVLQRAYAGLLPDAVVRRPKVAFQDGLGLKTAIMDVLPNPARFYRAEYQRLVRNSA</sequence>
<dbReference type="EMBL" id="PVNG01000006">
    <property type="protein sequence ID" value="PRX66125.1"/>
    <property type="molecule type" value="Genomic_DNA"/>
</dbReference>
<dbReference type="RefSeq" id="WP_106239709.1">
    <property type="nucleotide sequence ID" value="NZ_PVNG01000006.1"/>
</dbReference>
<dbReference type="SUPFAM" id="SSF56235">
    <property type="entry name" value="N-terminal nucleophile aminohydrolases (Ntn hydrolases)"/>
    <property type="match status" value="1"/>
</dbReference>
<dbReference type="CDD" id="cd01991">
    <property type="entry name" value="Asn_synthase_B_C"/>
    <property type="match status" value="1"/>
</dbReference>
<feature type="binding site" evidence="9">
    <location>
        <begin position="332"/>
        <end position="333"/>
    </location>
    <ligand>
        <name>ATP</name>
        <dbReference type="ChEBI" id="CHEBI:30616"/>
    </ligand>
</feature>
<evidence type="ECO:0000256" key="8">
    <source>
        <dbReference type="ARBA" id="ARBA00048741"/>
    </source>
</evidence>
<evidence type="ECO:0000259" key="11">
    <source>
        <dbReference type="PROSITE" id="PS51278"/>
    </source>
</evidence>
<keyword evidence="5 9" id="KW-0067">ATP-binding</keyword>
<dbReference type="PANTHER" id="PTHR11772:SF2">
    <property type="entry name" value="ASPARAGINE SYNTHETASE [GLUTAMINE-HYDROLYZING]"/>
    <property type="match status" value="1"/>
</dbReference>
<dbReference type="InterPro" id="IPR001962">
    <property type="entry name" value="Asn_synthase"/>
</dbReference>
<feature type="site" description="Important for beta-aspartyl-AMP intermediate formation" evidence="10">
    <location>
        <position position="334"/>
    </location>
</feature>
<comment type="pathway">
    <text evidence="7">Amino-acid biosynthesis.</text>
</comment>
<reference evidence="12 13" key="1">
    <citation type="submission" date="2018-03" db="EMBL/GenBank/DDBJ databases">
        <title>Genomic Encyclopedia of Type Strains, Phase III (KMG-III): the genomes of soil and plant-associated and newly described type strains.</title>
        <authorList>
            <person name="Whitman W."/>
        </authorList>
    </citation>
    <scope>NUCLEOTIDE SEQUENCE [LARGE SCALE GENOMIC DNA]</scope>
    <source>
        <strain evidence="12 13">CGMCC 4.7104</strain>
    </source>
</reference>
<dbReference type="PROSITE" id="PS51278">
    <property type="entry name" value="GATASE_TYPE_2"/>
    <property type="match status" value="1"/>
</dbReference>
<accession>A0A2T0N2F1</accession>
<dbReference type="OrthoDB" id="9763290at2"/>
<dbReference type="GO" id="GO:0005524">
    <property type="term" value="F:ATP binding"/>
    <property type="evidence" value="ECO:0007669"/>
    <property type="project" value="UniProtKB-KW"/>
</dbReference>
<dbReference type="InterPro" id="IPR014729">
    <property type="entry name" value="Rossmann-like_a/b/a_fold"/>
</dbReference>
<dbReference type="InterPro" id="IPR029055">
    <property type="entry name" value="Ntn_hydrolases_N"/>
</dbReference>
<name>A0A2T0N2F1_9ACTN</name>
<dbReference type="EC" id="6.3.5.4" evidence="1"/>
<dbReference type="Gene3D" id="3.60.20.10">
    <property type="entry name" value="Glutamine Phosphoribosylpyrophosphate, subunit 1, domain 1"/>
    <property type="match status" value="1"/>
</dbReference>
<evidence type="ECO:0000256" key="10">
    <source>
        <dbReference type="PIRSR" id="PIRSR001589-3"/>
    </source>
</evidence>
<comment type="catalytic activity">
    <reaction evidence="8">
        <text>L-aspartate + L-glutamine + ATP + H2O = L-asparagine + L-glutamate + AMP + diphosphate + H(+)</text>
        <dbReference type="Rhea" id="RHEA:12228"/>
        <dbReference type="ChEBI" id="CHEBI:15377"/>
        <dbReference type="ChEBI" id="CHEBI:15378"/>
        <dbReference type="ChEBI" id="CHEBI:29985"/>
        <dbReference type="ChEBI" id="CHEBI:29991"/>
        <dbReference type="ChEBI" id="CHEBI:30616"/>
        <dbReference type="ChEBI" id="CHEBI:33019"/>
        <dbReference type="ChEBI" id="CHEBI:58048"/>
        <dbReference type="ChEBI" id="CHEBI:58359"/>
        <dbReference type="ChEBI" id="CHEBI:456215"/>
        <dbReference type="EC" id="6.3.5.4"/>
    </reaction>
</comment>
<evidence type="ECO:0000256" key="7">
    <source>
        <dbReference type="ARBA" id="ARBA00029440"/>
    </source>
</evidence>
<proteinExistence type="predicted"/>
<evidence type="ECO:0000313" key="12">
    <source>
        <dbReference type="EMBL" id="PRX66125.1"/>
    </source>
</evidence>
<dbReference type="InterPro" id="IPR050795">
    <property type="entry name" value="Asn_Synthetase"/>
</dbReference>
<dbReference type="GO" id="GO:0006529">
    <property type="term" value="P:asparagine biosynthetic process"/>
    <property type="evidence" value="ECO:0007669"/>
    <property type="project" value="UniProtKB-KW"/>
</dbReference>
<keyword evidence="4 9" id="KW-0547">Nucleotide-binding</keyword>
<comment type="caution">
    <text evidence="12">The sequence shown here is derived from an EMBL/GenBank/DDBJ whole genome shotgun (WGS) entry which is preliminary data.</text>
</comment>
<keyword evidence="2" id="KW-0436">Ligase</keyword>
<feature type="binding site" evidence="9">
    <location>
        <position position="232"/>
    </location>
    <ligand>
        <name>ATP</name>
        <dbReference type="ChEBI" id="CHEBI:30616"/>
    </ligand>
</feature>
<protein>
    <recommendedName>
        <fullName evidence="1">asparagine synthase (glutamine-hydrolyzing)</fullName>
        <ecNumber evidence="1">6.3.5.4</ecNumber>
    </recommendedName>
</protein>
<dbReference type="Pfam" id="PF13522">
    <property type="entry name" value="GATase_6"/>
    <property type="match status" value="1"/>
</dbReference>
<evidence type="ECO:0000256" key="9">
    <source>
        <dbReference type="PIRSR" id="PIRSR001589-2"/>
    </source>
</evidence>
<feature type="binding site" evidence="9">
    <location>
        <position position="93"/>
    </location>
    <ligand>
        <name>L-glutamine</name>
        <dbReference type="ChEBI" id="CHEBI:58359"/>
    </ligand>
</feature>
<keyword evidence="3" id="KW-0028">Amino-acid biosynthesis</keyword>
<evidence type="ECO:0000256" key="3">
    <source>
        <dbReference type="ARBA" id="ARBA00022605"/>
    </source>
</evidence>
<dbReference type="Pfam" id="PF00733">
    <property type="entry name" value="Asn_synthase"/>
    <property type="match status" value="2"/>
</dbReference>
<dbReference type="PIRSF" id="PIRSF001589">
    <property type="entry name" value="Asn_synthetase_glu-h"/>
    <property type="match status" value="1"/>
</dbReference>
<dbReference type="PANTHER" id="PTHR11772">
    <property type="entry name" value="ASPARAGINE SYNTHETASE"/>
    <property type="match status" value="1"/>
</dbReference>
<organism evidence="12 13">
    <name type="scientific">Nonomuraea fuscirosea</name>
    <dbReference type="NCBI Taxonomy" id="1291556"/>
    <lineage>
        <taxon>Bacteria</taxon>
        <taxon>Bacillati</taxon>
        <taxon>Actinomycetota</taxon>
        <taxon>Actinomycetes</taxon>
        <taxon>Streptosporangiales</taxon>
        <taxon>Streptosporangiaceae</taxon>
        <taxon>Nonomuraea</taxon>
    </lineage>
</organism>
<dbReference type="AlphaFoldDB" id="A0A2T0N2F1"/>
<dbReference type="GO" id="GO:0005829">
    <property type="term" value="C:cytosol"/>
    <property type="evidence" value="ECO:0007669"/>
    <property type="project" value="TreeGrafter"/>
</dbReference>
<dbReference type="InterPro" id="IPR017932">
    <property type="entry name" value="GATase_2_dom"/>
</dbReference>
<dbReference type="Proteomes" id="UP000238312">
    <property type="component" value="Unassembled WGS sequence"/>
</dbReference>
<feature type="domain" description="Glutamine amidotransferase type-2" evidence="11">
    <location>
        <begin position="2"/>
        <end position="185"/>
    </location>
</feature>
<gene>
    <name evidence="12" type="ORF">B0I32_106261</name>
</gene>
<evidence type="ECO:0000256" key="5">
    <source>
        <dbReference type="ARBA" id="ARBA00022840"/>
    </source>
</evidence>
<evidence type="ECO:0000256" key="4">
    <source>
        <dbReference type="ARBA" id="ARBA00022741"/>
    </source>
</evidence>
<keyword evidence="6" id="KW-0061">Asparagine biosynthesis</keyword>
<evidence type="ECO:0000256" key="2">
    <source>
        <dbReference type="ARBA" id="ARBA00022598"/>
    </source>
</evidence>
<dbReference type="Gene3D" id="3.40.50.620">
    <property type="entry name" value="HUPs"/>
    <property type="match status" value="1"/>
</dbReference>
<dbReference type="SUPFAM" id="SSF52402">
    <property type="entry name" value="Adenine nucleotide alpha hydrolases-like"/>
    <property type="match status" value="1"/>
</dbReference>
<dbReference type="InterPro" id="IPR006426">
    <property type="entry name" value="Asn_synth_AEB"/>
</dbReference>
<dbReference type="GO" id="GO:0004066">
    <property type="term" value="F:asparagine synthase (glutamine-hydrolyzing) activity"/>
    <property type="evidence" value="ECO:0007669"/>
    <property type="project" value="UniProtKB-EC"/>
</dbReference>
<evidence type="ECO:0000256" key="6">
    <source>
        <dbReference type="ARBA" id="ARBA00022888"/>
    </source>
</evidence>
<evidence type="ECO:0000256" key="1">
    <source>
        <dbReference type="ARBA" id="ARBA00012737"/>
    </source>
</evidence>